<keyword evidence="4 9" id="KW-1133">Transmembrane helix</keyword>
<dbReference type="InterPro" id="IPR052175">
    <property type="entry name" value="ComplexI-like_HydComp"/>
</dbReference>
<dbReference type="GO" id="GO:0016491">
    <property type="term" value="F:oxidoreductase activity"/>
    <property type="evidence" value="ECO:0007669"/>
    <property type="project" value="UniProtKB-KW"/>
</dbReference>
<evidence type="ECO:0000259" key="10">
    <source>
        <dbReference type="Pfam" id="PF00361"/>
    </source>
</evidence>
<evidence type="ECO:0000256" key="2">
    <source>
        <dbReference type="ARBA" id="ARBA00022475"/>
    </source>
</evidence>
<keyword evidence="3 7" id="KW-0812">Transmembrane</keyword>
<feature type="transmembrane region" description="Helical" evidence="9">
    <location>
        <begin position="333"/>
        <end position="353"/>
    </location>
</feature>
<feature type="domain" description="NADH:quinone oxidoreductase/Mrp antiporter transmembrane" evidence="10">
    <location>
        <begin position="143"/>
        <end position="446"/>
    </location>
</feature>
<dbReference type="GO" id="GO:0008137">
    <property type="term" value="F:NADH dehydrogenase (ubiquinone) activity"/>
    <property type="evidence" value="ECO:0007669"/>
    <property type="project" value="InterPro"/>
</dbReference>
<evidence type="ECO:0000256" key="6">
    <source>
        <dbReference type="ARBA" id="ARBA00023136"/>
    </source>
</evidence>
<feature type="transmembrane region" description="Helical" evidence="9">
    <location>
        <begin position="87"/>
        <end position="107"/>
    </location>
</feature>
<evidence type="ECO:0000256" key="8">
    <source>
        <dbReference type="SAM" id="MobiDB-lite"/>
    </source>
</evidence>
<feature type="transmembrane region" description="Helical" evidence="9">
    <location>
        <begin position="255"/>
        <end position="276"/>
    </location>
</feature>
<evidence type="ECO:0000256" key="1">
    <source>
        <dbReference type="ARBA" id="ARBA00004651"/>
    </source>
</evidence>
<evidence type="ECO:0000256" key="9">
    <source>
        <dbReference type="SAM" id="Phobius"/>
    </source>
</evidence>
<feature type="transmembrane region" description="Helical" evidence="9">
    <location>
        <begin position="46"/>
        <end position="67"/>
    </location>
</feature>
<feature type="transmembrane region" description="Helical" evidence="9">
    <location>
        <begin position="453"/>
        <end position="474"/>
    </location>
</feature>
<feature type="transmembrane region" description="Helical" evidence="9">
    <location>
        <begin position="416"/>
        <end position="441"/>
    </location>
</feature>
<dbReference type="Pfam" id="PF00361">
    <property type="entry name" value="Proton_antipo_M"/>
    <property type="match status" value="1"/>
</dbReference>
<protein>
    <submittedName>
        <fullName evidence="11">NADH dehydrogenase</fullName>
    </submittedName>
</protein>
<keyword evidence="5" id="KW-0560">Oxidoreductase</keyword>
<feature type="transmembrane region" description="Helical" evidence="9">
    <location>
        <begin position="223"/>
        <end position="243"/>
    </location>
</feature>
<feature type="transmembrane region" description="Helical" evidence="9">
    <location>
        <begin position="296"/>
        <end position="313"/>
    </location>
</feature>
<dbReference type="GO" id="GO:0042773">
    <property type="term" value="P:ATP synthesis coupled electron transport"/>
    <property type="evidence" value="ECO:0007669"/>
    <property type="project" value="InterPro"/>
</dbReference>
<evidence type="ECO:0000313" key="12">
    <source>
        <dbReference type="Proteomes" id="UP000635606"/>
    </source>
</evidence>
<dbReference type="PRINTS" id="PR01437">
    <property type="entry name" value="NUOXDRDTASE4"/>
</dbReference>
<evidence type="ECO:0000256" key="3">
    <source>
        <dbReference type="ARBA" id="ARBA00022692"/>
    </source>
</evidence>
<proteinExistence type="predicted"/>
<dbReference type="Proteomes" id="UP000635606">
    <property type="component" value="Unassembled WGS sequence"/>
</dbReference>
<dbReference type="EMBL" id="BOPH01000082">
    <property type="protein sequence ID" value="GIJ70634.1"/>
    <property type="molecule type" value="Genomic_DNA"/>
</dbReference>
<feature type="region of interest" description="Disordered" evidence="8">
    <location>
        <begin position="375"/>
        <end position="399"/>
    </location>
</feature>
<feature type="transmembrane region" description="Helical" evidence="9">
    <location>
        <begin position="494"/>
        <end position="512"/>
    </location>
</feature>
<dbReference type="AlphaFoldDB" id="A0A8J3ZVC4"/>
<keyword evidence="2" id="KW-1003">Cell membrane</keyword>
<sequence length="539" mass="58105">MPSAGSLATMLLVSPLAAAILVLVPEPLTRLPWVHRWISERVTHRFQDIVTVGASLVSLALVFALAGTMTQTLHVRLWMLHLYVDALSLYFVLLVNAVALVASFYAGRSWARRTGRSTLSRTAFYSLFNAFHFTMVLVPLVANLVVLWIGIELTTVTSTLLVAAERRREAFEAAWKYIVITSTGIIFALLGTLFLARAIPSDQHPSMDWPDLVGSAGELNDDLVRLSFLFILVGYGTKAGFAPMHTWLPDAHGEAPYPVSALLSGVLLKSALYAILRFYTITNLALPDHGAFTSQMLLGAGLLSLVVSVPFILKSNRFKRILAYHSLEHMGIITLGLGIGGPVALFGALLHVLNHGLTKSLMFLAYGNVQDSYAGTEQAPENREAASRSPTDVRGADPSVEPYGGVLRAMPVTGALLGFGGLALVGSPPFSIFLSEFLILWGGVQQVLEKPSAGLIASLVVFVLSVTLIFGGLVRHLGRILIGDPPSGVVRETWRQIVPLLFLLAVIVWLGFDVPAIGPLDLRQLLDDSVTIVCGGACP</sequence>
<dbReference type="InterPro" id="IPR003918">
    <property type="entry name" value="NADH_UbQ_OxRdtase"/>
</dbReference>
<dbReference type="RefSeq" id="WP_203930532.1">
    <property type="nucleotide sequence ID" value="NZ_BOPH01000082.1"/>
</dbReference>
<evidence type="ECO:0000256" key="4">
    <source>
        <dbReference type="ARBA" id="ARBA00022989"/>
    </source>
</evidence>
<name>A0A8J3ZVC4_9ACTN</name>
<keyword evidence="6 9" id="KW-0472">Membrane</keyword>
<evidence type="ECO:0000313" key="11">
    <source>
        <dbReference type="EMBL" id="GIJ70634.1"/>
    </source>
</evidence>
<feature type="transmembrane region" description="Helical" evidence="9">
    <location>
        <begin position="6"/>
        <end position="25"/>
    </location>
</feature>
<evidence type="ECO:0000256" key="7">
    <source>
        <dbReference type="RuleBase" id="RU000320"/>
    </source>
</evidence>
<dbReference type="GO" id="GO:0005886">
    <property type="term" value="C:plasma membrane"/>
    <property type="evidence" value="ECO:0007669"/>
    <property type="project" value="UniProtKB-SubCell"/>
</dbReference>
<evidence type="ECO:0000256" key="5">
    <source>
        <dbReference type="ARBA" id="ARBA00023002"/>
    </source>
</evidence>
<dbReference type="PANTHER" id="PTHR42682">
    <property type="entry name" value="HYDROGENASE-4 COMPONENT F"/>
    <property type="match status" value="1"/>
</dbReference>
<comment type="subcellular location">
    <subcellularLocation>
        <location evidence="1">Cell membrane</location>
        <topology evidence="1">Multi-pass membrane protein</topology>
    </subcellularLocation>
    <subcellularLocation>
        <location evidence="7">Membrane</location>
        <topology evidence="7">Multi-pass membrane protein</topology>
    </subcellularLocation>
</comment>
<feature type="transmembrane region" description="Helical" evidence="9">
    <location>
        <begin position="175"/>
        <end position="199"/>
    </location>
</feature>
<dbReference type="InterPro" id="IPR001750">
    <property type="entry name" value="ND/Mrp_TM"/>
</dbReference>
<reference evidence="11" key="1">
    <citation type="submission" date="2021-01" db="EMBL/GenBank/DDBJ databases">
        <title>Whole genome shotgun sequence of Virgisporangium ochraceum NBRC 16418.</title>
        <authorList>
            <person name="Komaki H."/>
            <person name="Tamura T."/>
        </authorList>
    </citation>
    <scope>NUCLEOTIDE SEQUENCE</scope>
    <source>
        <strain evidence="11">NBRC 16418</strain>
    </source>
</reference>
<gene>
    <name evidence="11" type="ORF">Voc01_055510</name>
</gene>
<comment type="caution">
    <text evidence="11">The sequence shown here is derived from an EMBL/GenBank/DDBJ whole genome shotgun (WGS) entry which is preliminary data.</text>
</comment>
<organism evidence="11 12">
    <name type="scientific">Virgisporangium ochraceum</name>
    <dbReference type="NCBI Taxonomy" id="65505"/>
    <lineage>
        <taxon>Bacteria</taxon>
        <taxon>Bacillati</taxon>
        <taxon>Actinomycetota</taxon>
        <taxon>Actinomycetes</taxon>
        <taxon>Micromonosporales</taxon>
        <taxon>Micromonosporaceae</taxon>
        <taxon>Virgisporangium</taxon>
    </lineage>
</organism>
<accession>A0A8J3ZVC4</accession>
<keyword evidence="12" id="KW-1185">Reference proteome</keyword>